<dbReference type="EMBL" id="JYFE01000040">
    <property type="protein sequence ID" value="KIT16174.1"/>
    <property type="molecule type" value="Genomic_DNA"/>
</dbReference>
<evidence type="ECO:0000259" key="3">
    <source>
        <dbReference type="SMART" id="SM00363"/>
    </source>
</evidence>
<dbReference type="CDD" id="cd00165">
    <property type="entry name" value="S4"/>
    <property type="match status" value="1"/>
</dbReference>
<comment type="caution">
    <text evidence="4">The sequence shown here is derived from an EMBL/GenBank/DDBJ whole genome shotgun (WGS) entry which is preliminary data.</text>
</comment>
<reference evidence="4 5" key="1">
    <citation type="submission" date="2015-02" db="EMBL/GenBank/DDBJ databases">
        <title>Genome Sequence of Jannaschia aquimarina DSM28248, a member of the Roseobacter clade.</title>
        <authorList>
            <person name="Voget S."/>
            <person name="Daniel R."/>
        </authorList>
    </citation>
    <scope>NUCLEOTIDE SEQUENCE [LARGE SCALE GENOMIC DNA]</scope>
    <source>
        <strain evidence="4 5">GSW-M26</strain>
    </source>
</reference>
<dbReference type="SMART" id="SM00363">
    <property type="entry name" value="S4"/>
    <property type="match status" value="1"/>
</dbReference>
<dbReference type="STRING" id="935700.jaqu_21360"/>
<dbReference type="Pfam" id="PF01479">
    <property type="entry name" value="S4"/>
    <property type="match status" value="1"/>
</dbReference>
<dbReference type="InterPro" id="IPR002942">
    <property type="entry name" value="S4_RNA-bd"/>
</dbReference>
<sequence>MAERLRLDKWLWHARFFKTRSLAARVIGEGRVRLNGERVEKPAQVVGEGDMLTFPQGRQVRVVEVAALGTRRGPAEEARNLYVDQTPPPVPRAGPRPTGRDRRKLDETRRQDGDEGPA</sequence>
<dbReference type="PATRIC" id="fig|935700.4.peg.2202"/>
<dbReference type="AlphaFoldDB" id="A0A0D1EER0"/>
<dbReference type="RefSeq" id="WP_043918948.1">
    <property type="nucleotide sequence ID" value="NZ_FZPF01000013.1"/>
</dbReference>
<evidence type="ECO:0000256" key="1">
    <source>
        <dbReference type="PROSITE-ProRule" id="PRU00182"/>
    </source>
</evidence>
<dbReference type="PROSITE" id="PS50889">
    <property type="entry name" value="S4"/>
    <property type="match status" value="1"/>
</dbReference>
<protein>
    <submittedName>
        <fullName evidence="4">HslR protein</fullName>
    </submittedName>
</protein>
<dbReference type="Proteomes" id="UP000032232">
    <property type="component" value="Unassembled WGS sequence"/>
</dbReference>
<gene>
    <name evidence="4" type="primary">hslR</name>
    <name evidence="4" type="ORF">jaqu_21360</name>
</gene>
<organism evidence="4 5">
    <name type="scientific">Jannaschia aquimarina</name>
    <dbReference type="NCBI Taxonomy" id="935700"/>
    <lineage>
        <taxon>Bacteria</taxon>
        <taxon>Pseudomonadati</taxon>
        <taxon>Pseudomonadota</taxon>
        <taxon>Alphaproteobacteria</taxon>
        <taxon>Rhodobacterales</taxon>
        <taxon>Roseobacteraceae</taxon>
        <taxon>Jannaschia</taxon>
    </lineage>
</organism>
<feature type="domain" description="RNA-binding S4" evidence="3">
    <location>
        <begin position="5"/>
        <end position="68"/>
    </location>
</feature>
<evidence type="ECO:0000313" key="5">
    <source>
        <dbReference type="Proteomes" id="UP000032232"/>
    </source>
</evidence>
<dbReference type="Gene3D" id="3.10.290.10">
    <property type="entry name" value="RNA-binding S4 domain"/>
    <property type="match status" value="1"/>
</dbReference>
<proteinExistence type="predicted"/>
<dbReference type="GO" id="GO:0003723">
    <property type="term" value="F:RNA binding"/>
    <property type="evidence" value="ECO:0007669"/>
    <property type="project" value="UniProtKB-KW"/>
</dbReference>
<evidence type="ECO:0000313" key="4">
    <source>
        <dbReference type="EMBL" id="KIT16174.1"/>
    </source>
</evidence>
<evidence type="ECO:0000256" key="2">
    <source>
        <dbReference type="SAM" id="MobiDB-lite"/>
    </source>
</evidence>
<keyword evidence="5" id="KW-1185">Reference proteome</keyword>
<dbReference type="OrthoDB" id="9797176at2"/>
<feature type="compositionally biased region" description="Basic and acidic residues" evidence="2">
    <location>
        <begin position="98"/>
        <end position="118"/>
    </location>
</feature>
<name>A0A0D1EER0_9RHOB</name>
<dbReference type="InterPro" id="IPR036986">
    <property type="entry name" value="S4_RNA-bd_sf"/>
</dbReference>
<feature type="region of interest" description="Disordered" evidence="2">
    <location>
        <begin position="74"/>
        <end position="118"/>
    </location>
</feature>
<keyword evidence="1" id="KW-0694">RNA-binding</keyword>
<accession>A0A0D1EER0</accession>
<dbReference type="SUPFAM" id="SSF55174">
    <property type="entry name" value="Alpha-L RNA-binding motif"/>
    <property type="match status" value="1"/>
</dbReference>